<dbReference type="GeneID" id="8294849"/>
<evidence type="ECO:0000313" key="3">
    <source>
        <dbReference type="Proteomes" id="UP000002036"/>
    </source>
</evidence>
<dbReference type="FunCoup" id="C5E3L4">
    <property type="interactions" value="150"/>
</dbReference>
<dbReference type="eggNOG" id="ENOG502QW2D">
    <property type="taxonomic scope" value="Eukaryota"/>
</dbReference>
<accession>C5E3L4</accession>
<name>C5E3L4_LACTC</name>
<dbReference type="InterPro" id="IPR019038">
    <property type="entry name" value="POLD3"/>
</dbReference>
<dbReference type="STRING" id="559295.C5E3L4"/>
<dbReference type="AlphaFoldDB" id="C5E3L4"/>
<dbReference type="OrthoDB" id="4036325at2759"/>
<dbReference type="RefSeq" id="XP_002556487.1">
    <property type="nucleotide sequence ID" value="XM_002556441.1"/>
</dbReference>
<protein>
    <submittedName>
        <fullName evidence="2">KLTH0H14520p</fullName>
    </submittedName>
</protein>
<dbReference type="GO" id="GO:0006260">
    <property type="term" value="P:DNA replication"/>
    <property type="evidence" value="ECO:0007669"/>
    <property type="project" value="InterPro"/>
</dbReference>
<dbReference type="OMA" id="DCFIYAF"/>
<feature type="compositionally biased region" description="Polar residues" evidence="1">
    <location>
        <begin position="248"/>
        <end position="257"/>
    </location>
</feature>
<evidence type="ECO:0000256" key="1">
    <source>
        <dbReference type="SAM" id="MobiDB-lite"/>
    </source>
</evidence>
<dbReference type="Proteomes" id="UP000002036">
    <property type="component" value="Chromosome H"/>
</dbReference>
<feature type="compositionally biased region" description="Low complexity" evidence="1">
    <location>
        <begin position="338"/>
        <end position="362"/>
    </location>
</feature>
<feature type="compositionally biased region" description="Basic and acidic residues" evidence="1">
    <location>
        <begin position="196"/>
        <end position="233"/>
    </location>
</feature>
<gene>
    <name evidence="2" type="ordered locus">KLTH0H14520g</name>
</gene>
<keyword evidence="3" id="KW-1185">Reference proteome</keyword>
<proteinExistence type="predicted"/>
<reference evidence="2 3" key="1">
    <citation type="journal article" date="2009" name="Genome Res.">
        <title>Comparative genomics of protoploid Saccharomycetaceae.</title>
        <authorList>
            <consortium name="The Genolevures Consortium"/>
            <person name="Souciet J.-L."/>
            <person name="Dujon B."/>
            <person name="Gaillardin C."/>
            <person name="Johnston M."/>
            <person name="Baret P.V."/>
            <person name="Cliften P."/>
            <person name="Sherman D.J."/>
            <person name="Weissenbach J."/>
            <person name="Westhof E."/>
            <person name="Wincker P."/>
            <person name="Jubin C."/>
            <person name="Poulain J."/>
            <person name="Barbe V."/>
            <person name="Segurens B."/>
            <person name="Artiguenave F."/>
            <person name="Anthouard V."/>
            <person name="Vacherie B."/>
            <person name="Val M.-E."/>
            <person name="Fulton R.S."/>
            <person name="Minx P."/>
            <person name="Wilson R."/>
            <person name="Durrens P."/>
            <person name="Jean G."/>
            <person name="Marck C."/>
            <person name="Martin T."/>
            <person name="Nikolski M."/>
            <person name="Rolland T."/>
            <person name="Seret M.-L."/>
            <person name="Casaregola S."/>
            <person name="Despons L."/>
            <person name="Fairhead C."/>
            <person name="Fischer G."/>
            <person name="Lafontaine I."/>
            <person name="Leh V."/>
            <person name="Lemaire M."/>
            <person name="de Montigny J."/>
            <person name="Neuveglise C."/>
            <person name="Thierry A."/>
            <person name="Blanc-Lenfle I."/>
            <person name="Bleykasten C."/>
            <person name="Diffels J."/>
            <person name="Fritsch E."/>
            <person name="Frangeul L."/>
            <person name="Goeffon A."/>
            <person name="Jauniaux N."/>
            <person name="Kachouri-Lafond R."/>
            <person name="Payen C."/>
            <person name="Potier S."/>
            <person name="Pribylova L."/>
            <person name="Ozanne C."/>
            <person name="Richard G.-F."/>
            <person name="Sacerdot C."/>
            <person name="Straub M.-L."/>
            <person name="Talla E."/>
        </authorList>
    </citation>
    <scope>NUCLEOTIDE SEQUENCE [LARGE SCALE GENOMIC DNA]</scope>
    <source>
        <strain evidence="3">ATCC 56472 / CBS 6340 / NRRL Y-8284</strain>
    </source>
</reference>
<feature type="region of interest" description="Disordered" evidence="1">
    <location>
        <begin position="144"/>
        <end position="379"/>
    </location>
</feature>
<feature type="compositionally biased region" description="Acidic residues" evidence="1">
    <location>
        <begin position="318"/>
        <end position="328"/>
    </location>
</feature>
<dbReference type="KEGG" id="lth:KLTH0H14520g"/>
<dbReference type="GO" id="GO:0043625">
    <property type="term" value="C:delta DNA polymerase complex"/>
    <property type="evidence" value="ECO:0007669"/>
    <property type="project" value="InterPro"/>
</dbReference>
<sequence length="379" mass="42388">MTFFKTRSAVWTLKIRQAARTNRMASEVSRYIHERLFDSVQVVLFTDVMAEFQLSSGRAKAEMYQFYRTTSSKVNCVIVCCYAGGVVKVVEELGTFERTDDLLDAFIYAFNPMQQFAPVNALARRPVGVANCFELRVEEPQVVASQAEESKPQQPRAAANRAHTVPQRAAPSAVKQKASGVTKTGGLRSTALLQKMRQEREERERARHEELQRRKQAREEQLANDPQRKREMEELASIFDSDEEEHTAGQQPSSEPPSDTRADSEPEPQPEPESQDRNTAAAAGREPISQAELGELLETTAEESLIETAPPPAAPVDAEPETYVDEEGYTVTRRPAQRASSTPSKRARSSPRAAAPASTPQQSKKRKQQSLMSFFSKRK</sequence>
<dbReference type="EMBL" id="CU928180">
    <property type="protein sequence ID" value="CAR30625.1"/>
    <property type="molecule type" value="Genomic_DNA"/>
</dbReference>
<organism evidence="2 3">
    <name type="scientific">Lachancea thermotolerans (strain ATCC 56472 / CBS 6340 / NRRL Y-8284)</name>
    <name type="common">Yeast</name>
    <name type="synonym">Kluyveromyces thermotolerans</name>
    <dbReference type="NCBI Taxonomy" id="559295"/>
    <lineage>
        <taxon>Eukaryota</taxon>
        <taxon>Fungi</taxon>
        <taxon>Dikarya</taxon>
        <taxon>Ascomycota</taxon>
        <taxon>Saccharomycotina</taxon>
        <taxon>Saccharomycetes</taxon>
        <taxon>Saccharomycetales</taxon>
        <taxon>Saccharomycetaceae</taxon>
        <taxon>Lachancea</taxon>
    </lineage>
</organism>
<dbReference type="HOGENOM" id="CLU_794694_0_0_1"/>
<evidence type="ECO:0000313" key="2">
    <source>
        <dbReference type="EMBL" id="CAR30625.1"/>
    </source>
</evidence>
<dbReference type="Pfam" id="PF09507">
    <property type="entry name" value="CDC27"/>
    <property type="match status" value="1"/>
</dbReference>
<dbReference type="InParanoid" id="C5E3L4"/>